<dbReference type="Proteomes" id="UP001309876">
    <property type="component" value="Unassembled WGS sequence"/>
</dbReference>
<dbReference type="SMART" id="SM00066">
    <property type="entry name" value="GAL4"/>
    <property type="match status" value="1"/>
</dbReference>
<evidence type="ECO:0000256" key="2">
    <source>
        <dbReference type="ARBA" id="ARBA00023125"/>
    </source>
</evidence>
<reference evidence="7 8" key="1">
    <citation type="submission" date="2023-08" db="EMBL/GenBank/DDBJ databases">
        <title>Black Yeasts Isolated from many extreme environments.</title>
        <authorList>
            <person name="Coleine C."/>
            <person name="Stajich J.E."/>
            <person name="Selbmann L."/>
        </authorList>
    </citation>
    <scope>NUCLEOTIDE SEQUENCE [LARGE SCALE GENOMIC DNA]</scope>
    <source>
        <strain evidence="7 8">CCFEE 5910</strain>
    </source>
</reference>
<accession>A0AAN7T742</accession>
<feature type="compositionally biased region" description="Low complexity" evidence="5">
    <location>
        <begin position="256"/>
        <end position="267"/>
    </location>
</feature>
<dbReference type="CDD" id="cd00067">
    <property type="entry name" value="GAL4"/>
    <property type="match status" value="1"/>
</dbReference>
<dbReference type="Gene3D" id="4.10.240.10">
    <property type="entry name" value="Zn(2)-C6 fungal-type DNA-binding domain"/>
    <property type="match status" value="1"/>
</dbReference>
<comment type="caution">
    <text evidence="7">The sequence shown here is derived from an EMBL/GenBank/DDBJ whole genome shotgun (WGS) entry which is preliminary data.</text>
</comment>
<feature type="compositionally biased region" description="Basic and acidic residues" evidence="5">
    <location>
        <begin position="295"/>
        <end position="313"/>
    </location>
</feature>
<keyword evidence="1" id="KW-0805">Transcription regulation</keyword>
<feature type="compositionally biased region" description="Pro residues" evidence="5">
    <location>
        <begin position="75"/>
        <end position="101"/>
    </location>
</feature>
<feature type="compositionally biased region" description="Basic and acidic residues" evidence="5">
    <location>
        <begin position="426"/>
        <end position="447"/>
    </location>
</feature>
<proteinExistence type="predicted"/>
<dbReference type="AlphaFoldDB" id="A0AAN7T742"/>
<feature type="domain" description="Zn(2)-C6 fungal-type" evidence="6">
    <location>
        <begin position="144"/>
        <end position="178"/>
    </location>
</feature>
<dbReference type="InterPro" id="IPR036864">
    <property type="entry name" value="Zn2-C6_fun-type_DNA-bd_sf"/>
</dbReference>
<evidence type="ECO:0000256" key="5">
    <source>
        <dbReference type="SAM" id="MobiDB-lite"/>
    </source>
</evidence>
<gene>
    <name evidence="7" type="ORF">LTR05_001027</name>
</gene>
<dbReference type="GO" id="GO:0003677">
    <property type="term" value="F:DNA binding"/>
    <property type="evidence" value="ECO:0007669"/>
    <property type="project" value="UniProtKB-KW"/>
</dbReference>
<dbReference type="GO" id="GO:0008270">
    <property type="term" value="F:zinc ion binding"/>
    <property type="evidence" value="ECO:0007669"/>
    <property type="project" value="InterPro"/>
</dbReference>
<protein>
    <recommendedName>
        <fullName evidence="6">Zn(2)-C6 fungal-type domain-containing protein</fullName>
    </recommendedName>
</protein>
<evidence type="ECO:0000256" key="4">
    <source>
        <dbReference type="ARBA" id="ARBA00023242"/>
    </source>
</evidence>
<feature type="compositionally biased region" description="Polar residues" evidence="5">
    <location>
        <begin position="365"/>
        <end position="386"/>
    </location>
</feature>
<evidence type="ECO:0000256" key="1">
    <source>
        <dbReference type="ARBA" id="ARBA00023015"/>
    </source>
</evidence>
<dbReference type="PROSITE" id="PS00463">
    <property type="entry name" value="ZN2_CY6_FUNGAL_1"/>
    <property type="match status" value="1"/>
</dbReference>
<dbReference type="PROSITE" id="PS50048">
    <property type="entry name" value="ZN2_CY6_FUNGAL_2"/>
    <property type="match status" value="1"/>
</dbReference>
<organism evidence="7 8">
    <name type="scientific">Lithohypha guttulata</name>
    <dbReference type="NCBI Taxonomy" id="1690604"/>
    <lineage>
        <taxon>Eukaryota</taxon>
        <taxon>Fungi</taxon>
        <taxon>Dikarya</taxon>
        <taxon>Ascomycota</taxon>
        <taxon>Pezizomycotina</taxon>
        <taxon>Eurotiomycetes</taxon>
        <taxon>Chaetothyriomycetidae</taxon>
        <taxon>Chaetothyriales</taxon>
        <taxon>Trichomeriaceae</taxon>
        <taxon>Lithohypha</taxon>
    </lineage>
</organism>
<keyword evidence="8" id="KW-1185">Reference proteome</keyword>
<evidence type="ECO:0000259" key="6">
    <source>
        <dbReference type="PROSITE" id="PS50048"/>
    </source>
</evidence>
<name>A0AAN7T742_9EURO</name>
<keyword evidence="3" id="KW-0804">Transcription</keyword>
<keyword evidence="4" id="KW-0539">Nucleus</keyword>
<dbReference type="InterPro" id="IPR001138">
    <property type="entry name" value="Zn2Cys6_DnaBD"/>
</dbReference>
<dbReference type="Pfam" id="PF00172">
    <property type="entry name" value="Zn_clus"/>
    <property type="match status" value="1"/>
</dbReference>
<dbReference type="GO" id="GO:0000981">
    <property type="term" value="F:DNA-binding transcription factor activity, RNA polymerase II-specific"/>
    <property type="evidence" value="ECO:0007669"/>
    <property type="project" value="InterPro"/>
</dbReference>
<feature type="compositionally biased region" description="Polar residues" evidence="5">
    <location>
        <begin position="232"/>
        <end position="244"/>
    </location>
</feature>
<feature type="compositionally biased region" description="Polar residues" evidence="5">
    <location>
        <begin position="339"/>
        <end position="354"/>
    </location>
</feature>
<evidence type="ECO:0000313" key="7">
    <source>
        <dbReference type="EMBL" id="KAK5090850.1"/>
    </source>
</evidence>
<sequence length="447" mass="48499">MAQMADHARPPYPPPPQDYHHPAYAQQHSPPAPRQDGSRDDNRSAYPPPPDHRQGQYPPAPYPPPQQWAGHPQGHPYPPPPHHYDPNQPPPQYHYPPPPAQPNHGPAPHDPYRLPPPPHVPYPYYAQHYPQQPPHAPRQRTAIACKYCRKRKIRCSGYDSSPDGRCQNCVRFNQVCLFHPVSSQAAFVPAAALYAANGQRPPAQDGPAPQGNQPPMLYGAHGQPLGPAGPNGQPQYSHPPSNNQAPPPQGYVAVQYPGYGPSAPGYGHSAPPVMQTSHYDQSSQHPPPPQTASSDRSDRGSLKRGPPDDESRENGSTSPRPSTKPRHSGYDMRPYDHQGPTSPAGSTMSYQSYPPSYGNGPQPVKGNNSPPAGLTPNSAHSLNSPHAASLEGKTPPPMPGSAGSSQNGRSNMKVHEMLSNPSHSYQGHDQRGKGFDNDMLNKLDGKK</sequence>
<dbReference type="SUPFAM" id="SSF57701">
    <property type="entry name" value="Zn2/Cys6 DNA-binding domain"/>
    <property type="match status" value="1"/>
</dbReference>
<feature type="region of interest" description="Disordered" evidence="5">
    <location>
        <begin position="198"/>
        <end position="447"/>
    </location>
</feature>
<evidence type="ECO:0000256" key="3">
    <source>
        <dbReference type="ARBA" id="ARBA00023163"/>
    </source>
</evidence>
<keyword evidence="2" id="KW-0238">DNA-binding</keyword>
<feature type="compositionally biased region" description="Polar residues" evidence="5">
    <location>
        <begin position="274"/>
        <end position="284"/>
    </location>
</feature>
<feature type="region of interest" description="Disordered" evidence="5">
    <location>
        <begin position="1"/>
        <end position="137"/>
    </location>
</feature>
<evidence type="ECO:0000313" key="8">
    <source>
        <dbReference type="Proteomes" id="UP001309876"/>
    </source>
</evidence>
<dbReference type="EMBL" id="JAVRRJ010000001">
    <property type="protein sequence ID" value="KAK5090850.1"/>
    <property type="molecule type" value="Genomic_DNA"/>
</dbReference>